<dbReference type="AlphaFoldDB" id="A0AAE2BLT4"/>
<dbReference type="InterPro" id="IPR008906">
    <property type="entry name" value="HATC_C_dom"/>
</dbReference>
<gene>
    <name evidence="2" type="ORF">Sango_2071200</name>
</gene>
<dbReference type="GO" id="GO:0046983">
    <property type="term" value="F:protein dimerization activity"/>
    <property type="evidence" value="ECO:0007669"/>
    <property type="project" value="InterPro"/>
</dbReference>
<dbReference type="EMBL" id="JACGWL010000012">
    <property type="protein sequence ID" value="KAK4390079.1"/>
    <property type="molecule type" value="Genomic_DNA"/>
</dbReference>
<organism evidence="2 3">
    <name type="scientific">Sesamum angolense</name>
    <dbReference type="NCBI Taxonomy" id="2727404"/>
    <lineage>
        <taxon>Eukaryota</taxon>
        <taxon>Viridiplantae</taxon>
        <taxon>Streptophyta</taxon>
        <taxon>Embryophyta</taxon>
        <taxon>Tracheophyta</taxon>
        <taxon>Spermatophyta</taxon>
        <taxon>Magnoliopsida</taxon>
        <taxon>eudicotyledons</taxon>
        <taxon>Gunneridae</taxon>
        <taxon>Pentapetalae</taxon>
        <taxon>asterids</taxon>
        <taxon>lamiids</taxon>
        <taxon>Lamiales</taxon>
        <taxon>Pedaliaceae</taxon>
        <taxon>Sesamum</taxon>
    </lineage>
</organism>
<accession>A0AAE2BLT4</accession>
<dbReference type="InterPro" id="IPR012337">
    <property type="entry name" value="RNaseH-like_sf"/>
</dbReference>
<dbReference type="SUPFAM" id="SSF53098">
    <property type="entry name" value="Ribonuclease H-like"/>
    <property type="match status" value="1"/>
</dbReference>
<evidence type="ECO:0000313" key="3">
    <source>
        <dbReference type="Proteomes" id="UP001289374"/>
    </source>
</evidence>
<reference evidence="2" key="1">
    <citation type="submission" date="2020-06" db="EMBL/GenBank/DDBJ databases">
        <authorList>
            <person name="Li T."/>
            <person name="Hu X."/>
            <person name="Zhang T."/>
            <person name="Song X."/>
            <person name="Zhang H."/>
            <person name="Dai N."/>
            <person name="Sheng W."/>
            <person name="Hou X."/>
            <person name="Wei L."/>
        </authorList>
    </citation>
    <scope>NUCLEOTIDE SEQUENCE</scope>
    <source>
        <strain evidence="2">K16</strain>
        <tissue evidence="2">Leaf</tissue>
    </source>
</reference>
<dbReference type="Pfam" id="PF05699">
    <property type="entry name" value="Dimer_Tnp_hAT"/>
    <property type="match status" value="1"/>
</dbReference>
<evidence type="ECO:0000313" key="2">
    <source>
        <dbReference type="EMBL" id="KAK4390079.1"/>
    </source>
</evidence>
<reference evidence="2" key="2">
    <citation type="journal article" date="2024" name="Plant">
        <title>Genomic evolution and insights into agronomic trait innovations of Sesamum species.</title>
        <authorList>
            <person name="Miao H."/>
            <person name="Wang L."/>
            <person name="Qu L."/>
            <person name="Liu H."/>
            <person name="Sun Y."/>
            <person name="Le M."/>
            <person name="Wang Q."/>
            <person name="Wei S."/>
            <person name="Zheng Y."/>
            <person name="Lin W."/>
            <person name="Duan Y."/>
            <person name="Cao H."/>
            <person name="Xiong S."/>
            <person name="Wang X."/>
            <person name="Wei L."/>
            <person name="Li C."/>
            <person name="Ma Q."/>
            <person name="Ju M."/>
            <person name="Zhao R."/>
            <person name="Li G."/>
            <person name="Mu C."/>
            <person name="Tian Q."/>
            <person name="Mei H."/>
            <person name="Zhang T."/>
            <person name="Gao T."/>
            <person name="Zhang H."/>
        </authorList>
    </citation>
    <scope>NUCLEOTIDE SEQUENCE</scope>
    <source>
        <strain evidence="2">K16</strain>
    </source>
</reference>
<evidence type="ECO:0000259" key="1">
    <source>
        <dbReference type="Pfam" id="PF05699"/>
    </source>
</evidence>
<proteinExistence type="predicted"/>
<sequence length="151" mass="17613">MRKICLKHLFANDDTRREVNVELARFFGYLDDFANEDSLRDRWEIDPIKWWLIHGSTALHLQYMSLNLLDHVSSSSCCEKNGSTYAFIHSTRRNQITPQRAQDLVFVHNNFRLLSRMTPQYMQSDTKMWGVAGDAFETIEDVGILKIKSLA</sequence>
<keyword evidence="3" id="KW-1185">Reference proteome</keyword>
<comment type="caution">
    <text evidence="2">The sequence shown here is derived from an EMBL/GenBank/DDBJ whole genome shotgun (WGS) entry which is preliminary data.</text>
</comment>
<feature type="domain" description="HAT C-terminal dimerisation" evidence="1">
    <location>
        <begin position="30"/>
        <end position="110"/>
    </location>
</feature>
<name>A0AAE2BLT4_9LAMI</name>
<protein>
    <recommendedName>
        <fullName evidence="1">HAT C-terminal dimerisation domain-containing protein</fullName>
    </recommendedName>
</protein>
<dbReference type="Proteomes" id="UP001289374">
    <property type="component" value="Unassembled WGS sequence"/>
</dbReference>